<evidence type="ECO:0000313" key="1">
    <source>
        <dbReference type="EMBL" id="CDW28462.1"/>
    </source>
</evidence>
<dbReference type="AlphaFoldDB" id="A0A0K2TS21"/>
<name>A0A0K2TS21_LEPSM</name>
<reference evidence="1" key="1">
    <citation type="submission" date="2014-05" db="EMBL/GenBank/DDBJ databases">
        <authorList>
            <person name="Chronopoulou M."/>
        </authorList>
    </citation>
    <scope>NUCLEOTIDE SEQUENCE</scope>
    <source>
        <tissue evidence="1">Whole organism</tissue>
    </source>
</reference>
<proteinExistence type="predicted"/>
<sequence length="110" mass="12492">MARELGNIYSLQAAEFLFSNSNVTLGFYATNQEDVHINSIHLTGRDKCFSFAVKEQNDCTGDDYTKHISSTINEDYNFNKIRNAIKNSIKITITDRRPTNLATIPKLKSE</sequence>
<dbReference type="EMBL" id="HACA01011101">
    <property type="protein sequence ID" value="CDW28462.1"/>
    <property type="molecule type" value="Transcribed_RNA"/>
</dbReference>
<dbReference type="EMBL" id="HACA01011099">
    <property type="protein sequence ID" value="CDW28460.1"/>
    <property type="molecule type" value="Transcribed_RNA"/>
</dbReference>
<organism evidence="1">
    <name type="scientific">Lepeophtheirus salmonis</name>
    <name type="common">Salmon louse</name>
    <name type="synonym">Caligus salmonis</name>
    <dbReference type="NCBI Taxonomy" id="72036"/>
    <lineage>
        <taxon>Eukaryota</taxon>
        <taxon>Metazoa</taxon>
        <taxon>Ecdysozoa</taxon>
        <taxon>Arthropoda</taxon>
        <taxon>Crustacea</taxon>
        <taxon>Multicrustacea</taxon>
        <taxon>Hexanauplia</taxon>
        <taxon>Copepoda</taxon>
        <taxon>Siphonostomatoida</taxon>
        <taxon>Caligidae</taxon>
        <taxon>Lepeophtheirus</taxon>
    </lineage>
</organism>
<accession>A0A0K2TS21</accession>
<dbReference type="EMBL" id="HACA01011100">
    <property type="protein sequence ID" value="CDW28461.1"/>
    <property type="molecule type" value="Transcribed_RNA"/>
</dbReference>
<protein>
    <submittedName>
        <fullName evidence="1">Uncharacterized protein</fullName>
    </submittedName>
</protein>